<keyword evidence="1" id="KW-0812">Transmembrane</keyword>
<sequence length="426" mass="49811">MSSHTQRVSRKKEDAIGFAGSVFSVAPLQYFKFPKLPKCNYIYNNATEIIRYEVFKPNTIEYVSNAHFCKKIVSEVSLHTDLSGYEHLVEKEINNKAITKNECEDMIKNKYCEFGRMKKGDHSYLTNNKIEVDYPNRFTSLFRSKRYLKENCILIETKIFSHYDQKYPTNVLADMTKCNYLSGSCQLKSNEIMLWDVNKDQNCKFISIGKFDGFLNDNLWINNENQIALNLQRNKTATDCNNQLYLSSEGFAFCKEIDANMIEYVDLSHFDGYKLSLALTKGQIPIRIKKYRDKIWYYKNDIISNKLQLSDQNINQIKEDKNVTTLKNIKHYNLKFLNKKDFFGGYYIYIWRIYVSIGVTVFYVFIIRTIWLVLSPKFLVGQNKSKMKKVSLSDVAIELFPLNQRNNLIESSSKGITTSRHSIVVD</sequence>
<dbReference type="WormBase" id="CBG15090">
    <property type="protein sequence ID" value="CBP33262"/>
    <property type="gene ID" value="WBGene00035426"/>
</dbReference>
<accession>A8XLD1</accession>
<dbReference type="GeneID" id="8574879"/>
<dbReference type="PANTHER" id="PTHR31524:SF2">
    <property type="entry name" value="PROTEIN CBG10426"/>
    <property type="match status" value="1"/>
</dbReference>
<protein>
    <submittedName>
        <fullName evidence="2">Protein CBG15090</fullName>
    </submittedName>
</protein>
<evidence type="ECO:0000313" key="4">
    <source>
        <dbReference type="WormBase" id="CBG15090"/>
    </source>
</evidence>
<dbReference type="EMBL" id="HE600932">
    <property type="protein sequence ID" value="CAP33456.2"/>
    <property type="molecule type" value="Genomic_DNA"/>
</dbReference>
<dbReference type="KEGG" id="cbr:CBG_15090"/>
<keyword evidence="1" id="KW-1133">Transmembrane helix</keyword>
<evidence type="ECO:0000256" key="1">
    <source>
        <dbReference type="SAM" id="Phobius"/>
    </source>
</evidence>
<gene>
    <name evidence="2 4" type="ORF">CBG15090</name>
    <name evidence="2" type="ORF">CBG_15090</name>
</gene>
<proteinExistence type="predicted"/>
<reference evidence="2 3" key="1">
    <citation type="journal article" date="2003" name="PLoS Biol.">
        <title>The genome sequence of Caenorhabditis briggsae: a platform for comparative genomics.</title>
        <authorList>
            <person name="Stein L.D."/>
            <person name="Bao Z."/>
            <person name="Blasiar D."/>
            <person name="Blumenthal T."/>
            <person name="Brent M.R."/>
            <person name="Chen N."/>
            <person name="Chinwalla A."/>
            <person name="Clarke L."/>
            <person name="Clee C."/>
            <person name="Coghlan A."/>
            <person name="Coulson A."/>
            <person name="D'Eustachio P."/>
            <person name="Fitch D.H."/>
            <person name="Fulton L.A."/>
            <person name="Fulton R.E."/>
            <person name="Griffiths-Jones S."/>
            <person name="Harris T.W."/>
            <person name="Hillier L.W."/>
            <person name="Kamath R."/>
            <person name="Kuwabara P.E."/>
            <person name="Mardis E.R."/>
            <person name="Marra M.A."/>
            <person name="Miner T.L."/>
            <person name="Minx P."/>
            <person name="Mullikin J.C."/>
            <person name="Plumb R.W."/>
            <person name="Rogers J."/>
            <person name="Schein J.E."/>
            <person name="Sohrmann M."/>
            <person name="Spieth J."/>
            <person name="Stajich J.E."/>
            <person name="Wei C."/>
            <person name="Willey D."/>
            <person name="Wilson R.K."/>
            <person name="Durbin R."/>
            <person name="Waterston R.H."/>
        </authorList>
    </citation>
    <scope>NUCLEOTIDE SEQUENCE [LARGE SCALE GENOMIC DNA]</scope>
    <source>
        <strain evidence="2 3">AF16</strain>
    </source>
</reference>
<dbReference type="Proteomes" id="UP000008549">
    <property type="component" value="Unassembled WGS sequence"/>
</dbReference>
<name>A8XLD1_CAEBR</name>
<keyword evidence="1" id="KW-0472">Membrane</keyword>
<evidence type="ECO:0000313" key="3">
    <source>
        <dbReference type="Proteomes" id="UP000008549"/>
    </source>
</evidence>
<dbReference type="CTD" id="8574879"/>
<dbReference type="AlphaFoldDB" id="A8XLD1"/>
<evidence type="ECO:0000313" key="2">
    <source>
        <dbReference type="EMBL" id="CAP33456.2"/>
    </source>
</evidence>
<dbReference type="InParanoid" id="A8XLD1"/>
<feature type="transmembrane region" description="Helical" evidence="1">
    <location>
        <begin position="349"/>
        <end position="374"/>
    </location>
</feature>
<dbReference type="RefSeq" id="XP_045095612.1">
    <property type="nucleotide sequence ID" value="XM_045235187.1"/>
</dbReference>
<dbReference type="HOGENOM" id="CLU_644418_0_0_1"/>
<keyword evidence="3" id="KW-1185">Reference proteome</keyword>
<organism evidence="2 3">
    <name type="scientific">Caenorhabditis briggsae</name>
    <dbReference type="NCBI Taxonomy" id="6238"/>
    <lineage>
        <taxon>Eukaryota</taxon>
        <taxon>Metazoa</taxon>
        <taxon>Ecdysozoa</taxon>
        <taxon>Nematoda</taxon>
        <taxon>Chromadorea</taxon>
        <taxon>Rhabditida</taxon>
        <taxon>Rhabditina</taxon>
        <taxon>Rhabditomorpha</taxon>
        <taxon>Rhabditoidea</taxon>
        <taxon>Rhabditidae</taxon>
        <taxon>Peloderinae</taxon>
        <taxon>Caenorhabditis</taxon>
    </lineage>
</organism>
<reference evidence="2 3" key="2">
    <citation type="journal article" date="2011" name="PLoS Genet.">
        <title>Caenorhabditis briggsae recombinant inbred line genotypes reveal inter-strain incompatibility and the evolution of recombination.</title>
        <authorList>
            <person name="Ross J.A."/>
            <person name="Koboldt D.C."/>
            <person name="Staisch J.E."/>
            <person name="Chamberlin H.M."/>
            <person name="Gupta B.P."/>
            <person name="Miller R.D."/>
            <person name="Baird S.E."/>
            <person name="Haag E.S."/>
        </authorList>
    </citation>
    <scope>NUCLEOTIDE SEQUENCE [LARGE SCALE GENOMIC DNA]</scope>
    <source>
        <strain evidence="2 3">AF16</strain>
    </source>
</reference>
<dbReference type="PANTHER" id="PTHR31524">
    <property type="match status" value="1"/>
</dbReference>
<dbReference type="eggNOG" id="ENOG502QW1W">
    <property type="taxonomic scope" value="Eukaryota"/>
</dbReference>